<reference evidence="2 3" key="1">
    <citation type="submission" date="2017-09" db="EMBL/GenBank/DDBJ databases">
        <title>Large-scale bioinformatics analysis of Bacillus genomes uncovers conserved roles of natural products in bacterial physiology.</title>
        <authorList>
            <consortium name="Agbiome Team Llc"/>
            <person name="Bleich R.M."/>
            <person name="Grubbs K.J."/>
            <person name="Santa Maria K.C."/>
            <person name="Allen S.E."/>
            <person name="Farag S."/>
            <person name="Shank E.A."/>
            <person name="Bowers A."/>
        </authorList>
    </citation>
    <scope>NUCLEOTIDE SEQUENCE [LARGE SCALE GENOMIC DNA]</scope>
    <source>
        <strain evidence="2 3">AFS002368</strain>
    </source>
</reference>
<dbReference type="EMBL" id="NTZF01000003">
    <property type="protein sequence ID" value="PES99223.1"/>
    <property type="molecule type" value="Genomic_DNA"/>
</dbReference>
<dbReference type="Pfam" id="PF08980">
    <property type="entry name" value="DUF1883"/>
    <property type="match status" value="1"/>
</dbReference>
<evidence type="ECO:0000313" key="3">
    <source>
        <dbReference type="Proteomes" id="UP000220900"/>
    </source>
</evidence>
<dbReference type="InterPro" id="IPR036488">
    <property type="entry name" value="DUF1883-like_sf"/>
</dbReference>
<dbReference type="AlphaFoldDB" id="A0A2B2GB72"/>
<protein>
    <recommendedName>
        <fullName evidence="1">DUF1883 domain-containing protein</fullName>
    </recommendedName>
</protein>
<name>A0A2B2GB72_BACCE</name>
<dbReference type="InterPro" id="IPR015073">
    <property type="entry name" value="DUF1883"/>
</dbReference>
<comment type="caution">
    <text evidence="2">The sequence shown here is derived from an EMBL/GenBank/DDBJ whole genome shotgun (WGS) entry which is preliminary data.</text>
</comment>
<sequence>MKYSYSQEQLNAGDIVSVTLDSEANVLLLDSSNYSRFKRGQRYNYFGGLAKSSPARIKVPRSGLWYIVINLGGYAGKVNYSVNIIRN</sequence>
<gene>
    <name evidence="2" type="ORF">CN491_02620</name>
</gene>
<dbReference type="Gene3D" id="4.10.1210.10">
    <property type="entry name" value="Atu1913-like"/>
    <property type="match status" value="1"/>
</dbReference>
<dbReference type="Proteomes" id="UP000220900">
    <property type="component" value="Unassembled WGS sequence"/>
</dbReference>
<proteinExistence type="predicted"/>
<organism evidence="2 3">
    <name type="scientific">Bacillus cereus</name>
    <dbReference type="NCBI Taxonomy" id="1396"/>
    <lineage>
        <taxon>Bacteria</taxon>
        <taxon>Bacillati</taxon>
        <taxon>Bacillota</taxon>
        <taxon>Bacilli</taxon>
        <taxon>Bacillales</taxon>
        <taxon>Bacillaceae</taxon>
        <taxon>Bacillus</taxon>
        <taxon>Bacillus cereus group</taxon>
    </lineage>
</organism>
<accession>A0A2B2GB72</accession>
<evidence type="ECO:0000313" key="2">
    <source>
        <dbReference type="EMBL" id="PES99223.1"/>
    </source>
</evidence>
<dbReference type="SUPFAM" id="SSF141099">
    <property type="entry name" value="Atu1913-like"/>
    <property type="match status" value="1"/>
</dbReference>
<feature type="domain" description="DUF1883" evidence="1">
    <location>
        <begin position="1"/>
        <end position="86"/>
    </location>
</feature>
<evidence type="ECO:0000259" key="1">
    <source>
        <dbReference type="Pfam" id="PF08980"/>
    </source>
</evidence>